<organism evidence="9 10">
    <name type="scientific">Sphaceloma murrayae</name>
    <dbReference type="NCBI Taxonomy" id="2082308"/>
    <lineage>
        <taxon>Eukaryota</taxon>
        <taxon>Fungi</taxon>
        <taxon>Dikarya</taxon>
        <taxon>Ascomycota</taxon>
        <taxon>Pezizomycotina</taxon>
        <taxon>Dothideomycetes</taxon>
        <taxon>Dothideomycetidae</taxon>
        <taxon>Myriangiales</taxon>
        <taxon>Elsinoaceae</taxon>
        <taxon>Sphaceloma</taxon>
    </lineage>
</organism>
<feature type="transmembrane region" description="Helical" evidence="7">
    <location>
        <begin position="430"/>
        <end position="452"/>
    </location>
</feature>
<feature type="transmembrane region" description="Helical" evidence="7">
    <location>
        <begin position="395"/>
        <end position="418"/>
    </location>
</feature>
<keyword evidence="3 7" id="KW-0812">Transmembrane</keyword>
<dbReference type="PANTHER" id="PTHR23504">
    <property type="entry name" value="MAJOR FACILITATOR SUPERFAMILY DOMAIN-CONTAINING PROTEIN 10"/>
    <property type="match status" value="1"/>
</dbReference>
<keyword evidence="10" id="KW-1185">Reference proteome</keyword>
<dbReference type="Gene3D" id="1.20.1250.20">
    <property type="entry name" value="MFS general substrate transporter like domains"/>
    <property type="match status" value="1"/>
</dbReference>
<gene>
    <name evidence="9" type="ORF">CAC42_2139</name>
</gene>
<protein>
    <recommendedName>
        <fullName evidence="8">Major facilitator superfamily (MFS) profile domain-containing protein</fullName>
    </recommendedName>
</protein>
<feature type="transmembrane region" description="Helical" evidence="7">
    <location>
        <begin position="57"/>
        <end position="76"/>
    </location>
</feature>
<evidence type="ECO:0000256" key="4">
    <source>
        <dbReference type="ARBA" id="ARBA00022989"/>
    </source>
</evidence>
<name>A0A2K1QJ33_9PEZI</name>
<feature type="transmembrane region" description="Helical" evidence="7">
    <location>
        <begin position="334"/>
        <end position="356"/>
    </location>
</feature>
<feature type="transmembrane region" description="Helical" evidence="7">
    <location>
        <begin position="157"/>
        <end position="181"/>
    </location>
</feature>
<proteinExistence type="predicted"/>
<comment type="subcellular location">
    <subcellularLocation>
        <location evidence="1">Membrane</location>
        <topology evidence="1">Multi-pass membrane protein</topology>
    </subcellularLocation>
</comment>
<feature type="transmembrane region" description="Helical" evidence="7">
    <location>
        <begin position="82"/>
        <end position="103"/>
    </location>
</feature>
<comment type="caution">
    <text evidence="9">The sequence shown here is derived from an EMBL/GenBank/DDBJ whole genome shotgun (WGS) entry which is preliminary data.</text>
</comment>
<dbReference type="PROSITE" id="PS50850">
    <property type="entry name" value="MFS"/>
    <property type="match status" value="1"/>
</dbReference>
<evidence type="ECO:0000313" key="9">
    <source>
        <dbReference type="EMBL" id="PNS14910.1"/>
    </source>
</evidence>
<keyword evidence="2" id="KW-0813">Transport</keyword>
<dbReference type="InterPro" id="IPR020846">
    <property type="entry name" value="MFS_dom"/>
</dbReference>
<dbReference type="Proteomes" id="UP000243797">
    <property type="component" value="Unassembled WGS sequence"/>
</dbReference>
<dbReference type="InterPro" id="IPR036259">
    <property type="entry name" value="MFS_trans_sf"/>
</dbReference>
<dbReference type="GO" id="GO:0016020">
    <property type="term" value="C:membrane"/>
    <property type="evidence" value="ECO:0007669"/>
    <property type="project" value="UniProtKB-SubCell"/>
</dbReference>
<dbReference type="AlphaFoldDB" id="A0A2K1QJ33"/>
<evidence type="ECO:0000259" key="8">
    <source>
        <dbReference type="PROSITE" id="PS50850"/>
    </source>
</evidence>
<reference evidence="9 10" key="1">
    <citation type="submission" date="2017-06" db="EMBL/GenBank/DDBJ databases">
        <title>Draft genome sequence of a variant of Elsinoe murrayae.</title>
        <authorList>
            <person name="Cheng Q."/>
        </authorList>
    </citation>
    <scope>NUCLEOTIDE SEQUENCE [LARGE SCALE GENOMIC DNA]</scope>
    <source>
        <strain evidence="9 10">CQ-2017a</strain>
    </source>
</reference>
<dbReference type="InParanoid" id="A0A2K1QJ33"/>
<dbReference type="OrthoDB" id="10262656at2759"/>
<evidence type="ECO:0000256" key="3">
    <source>
        <dbReference type="ARBA" id="ARBA00022692"/>
    </source>
</evidence>
<feature type="transmembrane region" description="Helical" evidence="7">
    <location>
        <begin position="279"/>
        <end position="298"/>
    </location>
</feature>
<dbReference type="PRINTS" id="PR01035">
    <property type="entry name" value="TCRTETA"/>
</dbReference>
<dbReference type="EMBL" id="NKHZ01000081">
    <property type="protein sequence ID" value="PNS14910.1"/>
    <property type="molecule type" value="Genomic_DNA"/>
</dbReference>
<feature type="transmembrane region" description="Helical" evidence="7">
    <location>
        <begin position="363"/>
        <end position="383"/>
    </location>
</feature>
<evidence type="ECO:0000256" key="1">
    <source>
        <dbReference type="ARBA" id="ARBA00004141"/>
    </source>
</evidence>
<feature type="transmembrane region" description="Helical" evidence="7">
    <location>
        <begin position="115"/>
        <end position="137"/>
    </location>
</feature>
<feature type="domain" description="Major facilitator superfamily (MFS) profile" evidence="8">
    <location>
        <begin position="1"/>
        <end position="488"/>
    </location>
</feature>
<dbReference type="SUPFAM" id="SSF103473">
    <property type="entry name" value="MFS general substrate transporter"/>
    <property type="match status" value="1"/>
</dbReference>
<evidence type="ECO:0000256" key="2">
    <source>
        <dbReference type="ARBA" id="ARBA00022448"/>
    </source>
</evidence>
<feature type="transmembrane region" description="Helical" evidence="7">
    <location>
        <begin position="24"/>
        <end position="45"/>
    </location>
</feature>
<accession>A0A2K1QJ33</accession>
<dbReference type="PANTHER" id="PTHR23504:SF15">
    <property type="entry name" value="MAJOR FACILITATOR SUPERFAMILY (MFS) PROFILE DOMAIN-CONTAINING PROTEIN"/>
    <property type="match status" value="1"/>
</dbReference>
<feature type="transmembrane region" description="Helical" evidence="7">
    <location>
        <begin position="464"/>
        <end position="483"/>
    </location>
</feature>
<dbReference type="FunCoup" id="A0A2K1QJ33">
    <property type="interactions" value="57"/>
</dbReference>
<feature type="compositionally biased region" description="Basic and acidic residues" evidence="6">
    <location>
        <begin position="513"/>
        <end position="523"/>
    </location>
</feature>
<evidence type="ECO:0000256" key="6">
    <source>
        <dbReference type="SAM" id="MobiDB-lite"/>
    </source>
</evidence>
<keyword evidence="5 7" id="KW-0472">Membrane</keyword>
<evidence type="ECO:0000256" key="7">
    <source>
        <dbReference type="SAM" id="Phobius"/>
    </source>
</evidence>
<evidence type="ECO:0000313" key="10">
    <source>
        <dbReference type="Proteomes" id="UP000243797"/>
    </source>
</evidence>
<dbReference type="InterPro" id="IPR001958">
    <property type="entry name" value="Tet-R_TetA/multi-R_MdtG-like"/>
</dbReference>
<dbReference type="InterPro" id="IPR011701">
    <property type="entry name" value="MFS"/>
</dbReference>
<evidence type="ECO:0000256" key="5">
    <source>
        <dbReference type="ARBA" id="ARBA00023136"/>
    </source>
</evidence>
<sequence length="523" mass="56283">MSIFPYVYYMVSSFHVTNDEKSTAMYAGMVTSAFAIAEFSTGVLWGRISDRFGRKPVLLTGLAGTGVSMLMFGFAPNLWVALLARAMGGLLNGNIGVINTTVAEVVTQESHQSRAFSIMPGIWCIGSIVGAGLGGTLADPVRNYPGYFASKGIFGRYPYLLPNLVCCTVVILSLVVGLLFLEETHEDKRERRDVGLEVGDWLLQRLRRPVIFSEKVRIMEEFRLLRDSDSRDSCDDYSSIDSPALLPLTASTAELSSGGPAALEAGSSQGKDMVVSGTFTPQVLIIIVSYGLLAFHTISAEQLLPVLLSMPQASEMPHLPFFFTGGFALPTKTIGSILSLQGIIQTIATLVVFPFVSQRLGSLATFRLSVLTYPFLYLLVPYLTVMPETVQRPLLYIVIVWKVTAQAFAFPPLQILLANSAPSKKVLGTLNGSAASSASLCRAIGPTLSGLIQSAGLSIGCLGLPWWSSSIVAVMAAVLSLALTDDRRKTRSDPELLHADASSQVASPGDMDVEVRPLSPERP</sequence>
<feature type="region of interest" description="Disordered" evidence="6">
    <location>
        <begin position="492"/>
        <end position="523"/>
    </location>
</feature>
<dbReference type="CDD" id="cd17330">
    <property type="entry name" value="MFS_SLC46_TetA_like"/>
    <property type="match status" value="1"/>
</dbReference>
<dbReference type="GO" id="GO:0022857">
    <property type="term" value="F:transmembrane transporter activity"/>
    <property type="evidence" value="ECO:0007669"/>
    <property type="project" value="InterPro"/>
</dbReference>
<keyword evidence="4 7" id="KW-1133">Transmembrane helix</keyword>
<dbReference type="Pfam" id="PF07690">
    <property type="entry name" value="MFS_1"/>
    <property type="match status" value="1"/>
</dbReference>